<organism evidence="13 14">
    <name type="scientific">Pseudozyma flocculosa</name>
    <dbReference type="NCBI Taxonomy" id="84751"/>
    <lineage>
        <taxon>Eukaryota</taxon>
        <taxon>Fungi</taxon>
        <taxon>Dikarya</taxon>
        <taxon>Basidiomycota</taxon>
        <taxon>Ustilaginomycotina</taxon>
        <taxon>Ustilaginomycetes</taxon>
        <taxon>Ustilaginales</taxon>
        <taxon>Ustilaginaceae</taxon>
        <taxon>Pseudozyma</taxon>
    </lineage>
</organism>
<dbReference type="HAMAP" id="MF_03182">
    <property type="entry name" value="PAN2"/>
    <property type="match status" value="1"/>
</dbReference>
<feature type="compositionally biased region" description="Basic and acidic residues" evidence="11">
    <location>
        <begin position="504"/>
        <end position="513"/>
    </location>
</feature>
<keyword evidence="7 9" id="KW-0378">Hydrolase</keyword>
<dbReference type="Gene3D" id="3.30.420.10">
    <property type="entry name" value="Ribonuclease H-like superfamily/Ribonuclease H"/>
    <property type="match status" value="1"/>
</dbReference>
<dbReference type="InterPro" id="IPR038765">
    <property type="entry name" value="Papain-like_cys_pep_sf"/>
</dbReference>
<feature type="region of interest" description="Disordered" evidence="11">
    <location>
        <begin position="904"/>
        <end position="963"/>
    </location>
</feature>
<dbReference type="EMBL" id="OOIP01000004">
    <property type="protein sequence ID" value="SPO36298.1"/>
    <property type="molecule type" value="Genomic_DNA"/>
</dbReference>
<dbReference type="PANTHER" id="PTHR15728:SF0">
    <property type="entry name" value="PAN2-PAN3 DEADENYLATION COMPLEX CATALYTIC SUBUNIT PAN2"/>
    <property type="match status" value="1"/>
</dbReference>
<dbReference type="InterPro" id="IPR028881">
    <property type="entry name" value="PAN2_UCH_dom"/>
</dbReference>
<dbReference type="PANTHER" id="PTHR15728">
    <property type="entry name" value="DEADENYLATION COMPLEX CATALYTIC SUBUNIT PAN2"/>
    <property type="match status" value="1"/>
</dbReference>
<feature type="compositionally biased region" description="Gly residues" evidence="11">
    <location>
        <begin position="733"/>
        <end position="751"/>
    </location>
</feature>
<dbReference type="InterPro" id="IPR012337">
    <property type="entry name" value="RNaseH-like_sf"/>
</dbReference>
<feature type="domain" description="USP" evidence="12">
    <location>
        <begin position="576"/>
        <end position="1132"/>
    </location>
</feature>
<evidence type="ECO:0000256" key="2">
    <source>
        <dbReference type="ARBA" id="ARBA00022490"/>
    </source>
</evidence>
<dbReference type="PROSITE" id="PS50294">
    <property type="entry name" value="WD_REPEATS_REGION"/>
    <property type="match status" value="1"/>
</dbReference>
<dbReference type="InterPro" id="IPR050785">
    <property type="entry name" value="PAN2-PAN3_catalytic_subunit"/>
</dbReference>
<dbReference type="GO" id="GO:0046872">
    <property type="term" value="F:metal ion binding"/>
    <property type="evidence" value="ECO:0007669"/>
    <property type="project" value="UniProtKB-KW"/>
</dbReference>
<keyword evidence="3 10" id="KW-0853">WD repeat</keyword>
<dbReference type="InterPro" id="IPR048841">
    <property type="entry name" value="PAN2_N"/>
</dbReference>
<dbReference type="Pfam" id="PF20770">
    <property type="entry name" value="PAN2_N"/>
    <property type="match status" value="1"/>
</dbReference>
<dbReference type="GO" id="GO:0000932">
    <property type="term" value="C:P-body"/>
    <property type="evidence" value="ECO:0007669"/>
    <property type="project" value="TreeGrafter"/>
</dbReference>
<evidence type="ECO:0000259" key="12">
    <source>
        <dbReference type="PROSITE" id="PS50235"/>
    </source>
</evidence>
<feature type="binding site" evidence="9">
    <location>
        <position position="1377"/>
    </location>
    <ligand>
        <name>a divalent metal cation</name>
        <dbReference type="ChEBI" id="CHEBI:60240"/>
        <note>catalytic</note>
    </ligand>
</feature>
<feature type="compositionally biased region" description="Low complexity" evidence="11">
    <location>
        <begin position="693"/>
        <end position="703"/>
    </location>
</feature>
<comment type="domain">
    <text evidence="9">Contains a pseudo-UCH domain. This ubiquitin C-terminal hydrolase (UCH)-like or ubiquitin specific protease (USP)-like domain is predicted to be catalytically inactive because it lacks the active site catalytic triad characteristic of thiol proteases, with residues at the equivalent structural positions that are incompatible with catalysis, and it cannot bind ubiquitin. It functions as a structural scaffold for intra- and intermolecular interactions in the complex.</text>
</comment>
<evidence type="ECO:0000256" key="6">
    <source>
        <dbReference type="ARBA" id="ARBA00022723"/>
    </source>
</evidence>
<reference evidence="13 14" key="1">
    <citation type="submission" date="2018-03" db="EMBL/GenBank/DDBJ databases">
        <authorList>
            <person name="Guldener U."/>
        </authorList>
    </citation>
    <scope>NUCLEOTIDE SEQUENCE [LARGE SCALE GENOMIC DNA]</scope>
    <source>
        <strain evidence="13 14">DAOM196992</strain>
    </source>
</reference>
<evidence type="ECO:0000256" key="1">
    <source>
        <dbReference type="ARBA" id="ARBA00004496"/>
    </source>
</evidence>
<comment type="activity regulation">
    <text evidence="9">Positively regulated by the regulatory subunit PAN3.</text>
</comment>
<feature type="compositionally biased region" description="Basic and acidic residues" evidence="11">
    <location>
        <begin position="458"/>
        <end position="467"/>
    </location>
</feature>
<comment type="subcellular location">
    <subcellularLocation>
        <location evidence="1 9">Cytoplasm</location>
    </subcellularLocation>
</comment>
<dbReference type="Gene3D" id="2.130.10.10">
    <property type="entry name" value="YVTN repeat-like/Quinoprotein amine dehydrogenase"/>
    <property type="match status" value="1"/>
</dbReference>
<evidence type="ECO:0000256" key="11">
    <source>
        <dbReference type="SAM" id="MobiDB-lite"/>
    </source>
</evidence>
<dbReference type="GO" id="GO:0003676">
    <property type="term" value="F:nucleic acid binding"/>
    <property type="evidence" value="ECO:0007669"/>
    <property type="project" value="InterPro"/>
</dbReference>
<evidence type="ECO:0000256" key="3">
    <source>
        <dbReference type="ARBA" id="ARBA00022574"/>
    </source>
</evidence>
<dbReference type="OrthoDB" id="16516at2759"/>
<feature type="compositionally biased region" description="Acidic residues" evidence="11">
    <location>
        <begin position="514"/>
        <end position="531"/>
    </location>
</feature>
<dbReference type="GO" id="GO:0006397">
    <property type="term" value="P:mRNA processing"/>
    <property type="evidence" value="ECO:0007669"/>
    <property type="project" value="UniProtKB-KW"/>
</dbReference>
<sequence>MATWSEHAHILANNGPIGMLGGVSALTFDTSSELLWAGTSMGQVVSHYGPELSRYTSYPAHGTPARPGPAKGILVDARHVYSVGEGGIKCANRRGLGKWSMLTSQCAPGLSLASMCASPLAASSDLVVGGSSQSAAATRELDADSDVVLAVSNSTGSVIRRAPSEAPILQLRKSGRFICAAAINGHIQLRDPRSLAIEHRLHAHPGGLIDMQADGNLVYSVGWTVRQGHPVPEPLIKVHDLRALRPLVPLPFSVPGGPALLAIHPKLSSTVIVSAPQGQFQIVDVGNPGEGRFYQVNSASYITSLAISPSADYLAFGEADGSVRLWSSSTDTSSIRFNPFSSAAVEMPDIAEPPPFVNWTTETPLSSVGMPYYSEQLLSYFDYEQYTTDASPLFNPPSKIDPAVISSMRTVDFVGYAPLPRHLRGRRNTITGRGPGGIRASAMHRPEDRKKVGIPLFRSEREKELSKKAAAAANGGGGADKGGSVKKAKDTASGGLAGAGGGGSRDDARRGDGEAGDGDDAEDSSDEDSSDETSSLHQVGAAQGSVPAYYRLKTIQYSRFGIEDFDFGYYNKTPYSGLETHIQNSYANSYLQALHYLMPFRTVAKAHLLQSCTRESCLLCEAGFLFRMLEDAKGANCQATNFLKAFGNSHRAATLGLMDKEDSPAGDAGYCNLVQSLNRFVLDSAAVESQSASSRGAASASPNAGGGSTGTSTSAGSTGGSVGSSAAAAPSNGGRGVRRGGGVVGGPGGPRSPGLGPSVEGGGGAGPGSSTAASAARPIVSKMFSVNSTTKTSCVHCGRETHRNSASHVVDLVYPRKGLSNEPAPPSDFASILRASLLRETQSRAACRGCQFTALFRSRRILPSNAELPRTLSVNAAVHTAEQLGCWLEGHASDYSGGPSAATGLGLGGSGGPGFNNARRGLPTGPRTHPHSHAHPHHPHPHPHQQTGHAPGAGHRRPFLPPRVAIDVRGDEVRTRSIYDDRDLESAKATMGAGLAVYKLRSMVVQVQAGKESPHLCAIVRVPEAERAAAAATASASAAGTAGTSGAAASSGAASAPQSPAISSAAAGGGGGKGVGGAPPTPQGKPGKASKQSLGPWYLFNDFLVRNISEEEALRFPASSWKIPSVLLWEREDVEPLQLTQLTDGRTQMDPSILSEDSNISWNRDPARIRHTPLSPDELPQPGTLVAIDAEFVALNQEELEIRSDGTRSVIRPTRLSLARVSVLRGQGPREGEAFIDDYISTQEEVVDYLTKFSGIQPGDLDPKTSRYTLVPLKAAYKKLRLLVDAGCVFIGHGLQKDFRIINIHVPPSQVIDTVNLFHSALHWRKLSLRFLSWFLLKIDIQNGGANPPAETTSDVAKASGGAGTAAIEDGHDSIEDALAALRLFRMYEIFKRDGRLTDVMEDLYDHGRRLNWKPPGAAGK</sequence>
<dbReference type="GO" id="GO:0000289">
    <property type="term" value="P:nuclear-transcribed mRNA poly(A) tail shortening"/>
    <property type="evidence" value="ECO:0007669"/>
    <property type="project" value="UniProtKB-UniRule"/>
</dbReference>
<dbReference type="FunFam" id="3.30.420.10:FF:000028">
    <property type="entry name" value="PAN2-PAN3 deadenylation complex catalytic subunit PAN2"/>
    <property type="match status" value="1"/>
</dbReference>
<feature type="compositionally biased region" description="Gly residues" evidence="11">
    <location>
        <begin position="1067"/>
        <end position="1077"/>
    </location>
</feature>
<dbReference type="InterPro" id="IPR015943">
    <property type="entry name" value="WD40/YVTN_repeat-like_dom_sf"/>
</dbReference>
<dbReference type="GO" id="GO:0031251">
    <property type="term" value="C:PAN complex"/>
    <property type="evidence" value="ECO:0007669"/>
    <property type="project" value="UniProtKB-UniRule"/>
</dbReference>
<keyword evidence="4 9" id="KW-0507">mRNA processing</keyword>
<gene>
    <name evidence="9" type="primary">PAN2</name>
    <name evidence="13" type="ORF">PSFLO_01769</name>
</gene>
<proteinExistence type="inferred from homology"/>
<dbReference type="InterPro" id="IPR001680">
    <property type="entry name" value="WD40_rpt"/>
</dbReference>
<feature type="compositionally biased region" description="Gly residues" evidence="11">
    <location>
        <begin position="905"/>
        <end position="914"/>
    </location>
</feature>
<comment type="similarity">
    <text evidence="9">Belongs to the peptidase C19 family. PAN2 subfamily.</text>
</comment>
<comment type="function">
    <text evidence="9">Catalytic subunit of the poly(A)-nuclease (PAN) deadenylation complex, one of two cytoplasmic mRNA deadenylases involved in mRNA turnover. PAN specifically shortens poly(A) tails of RNA and the activity is stimulated by poly(A)-binding protein PAB1. PAN deadenylation is followed by rapid degradation of the shortened mRNA tails by the CCR4-NOT complex. Deadenylated mRNAs are then degraded by two alternative mechanisms, namely exosome-mediated 3'-5' exonucleolytic degradation, or deadenlyation-dependent mRNA decaping and subsequent 5'-3' exonucleolytic degradation by XRN1. May also be involved in post-transcriptional maturation of mRNA poly(A) tails.</text>
</comment>
<keyword evidence="5 9" id="KW-0540">Nuclease</keyword>
<dbReference type="InterPro" id="IPR013520">
    <property type="entry name" value="Ribonucl_H"/>
</dbReference>
<feature type="region of interest" description="Disordered" evidence="11">
    <location>
        <begin position="425"/>
        <end position="540"/>
    </location>
</feature>
<comment type="subunit">
    <text evidence="9">Forms a heterotrimer with an asymmetric homodimer of the regulatory subunit PAN3 to form the poly(A)-nuclease (PAN) deadenylation complex.</text>
</comment>
<dbReference type="SMART" id="SM00479">
    <property type="entry name" value="EXOIII"/>
    <property type="match status" value="1"/>
</dbReference>
<evidence type="ECO:0000313" key="13">
    <source>
        <dbReference type="EMBL" id="SPO36298.1"/>
    </source>
</evidence>
<dbReference type="EC" id="3.1.13.4" evidence="9"/>
<comment type="domain">
    <text evidence="9">The linker, or PAN3 interaction domain (PID), between the WD40 repeats and the pseudo-UCH domain mediates interaction with PAN3.</text>
</comment>
<evidence type="ECO:0000256" key="7">
    <source>
        <dbReference type="ARBA" id="ARBA00022801"/>
    </source>
</evidence>
<comment type="catalytic activity">
    <reaction evidence="9">
        <text>Exonucleolytic cleavage of poly(A) to 5'-AMP.</text>
        <dbReference type="EC" id="3.1.13.4"/>
    </reaction>
</comment>
<keyword evidence="8 9" id="KW-0269">Exonuclease</keyword>
<evidence type="ECO:0000256" key="9">
    <source>
        <dbReference type="HAMAP-Rule" id="MF_03182"/>
    </source>
</evidence>
<dbReference type="PROSITE" id="PS50235">
    <property type="entry name" value="USP_3"/>
    <property type="match status" value="1"/>
</dbReference>
<comment type="caution">
    <text evidence="9">Lacks conserved residue(s) required for the propagation of feature annotation.</text>
</comment>
<feature type="compositionally biased region" description="Low complexity" evidence="11">
    <location>
        <begin position="1036"/>
        <end position="1066"/>
    </location>
</feature>
<keyword evidence="6 9" id="KW-0479">Metal-binding</keyword>
<dbReference type="InterPro" id="IPR028889">
    <property type="entry name" value="USP"/>
</dbReference>
<feature type="binding site" evidence="9">
    <location>
        <position position="1298"/>
    </location>
    <ligand>
        <name>a divalent metal cation</name>
        <dbReference type="ChEBI" id="CHEBI:60240"/>
        <note>catalytic</note>
    </ligand>
</feature>
<dbReference type="SUPFAM" id="SSF53098">
    <property type="entry name" value="Ribonuclease H-like"/>
    <property type="match status" value="1"/>
</dbReference>
<protein>
    <recommendedName>
        <fullName evidence="9">PAN2-PAN3 deadenylation complex catalytic subunit PAN2</fullName>
        <ecNumber evidence="9">3.1.13.4</ecNumber>
    </recommendedName>
    <alternativeName>
        <fullName evidence="9">PAB1P-dependent poly(A)-specific ribonuclease</fullName>
    </alternativeName>
    <alternativeName>
        <fullName evidence="9">Poly(A)-nuclease deadenylation complex subunit 2</fullName>
        <shortName evidence="9">PAN deadenylation complex subunit 2</shortName>
    </alternativeName>
</protein>
<feature type="compositionally biased region" description="Basic residues" evidence="11">
    <location>
        <begin position="928"/>
        <end position="943"/>
    </location>
</feature>
<dbReference type="PROSITE" id="PS50082">
    <property type="entry name" value="WD_REPEATS_2"/>
    <property type="match status" value="1"/>
</dbReference>
<evidence type="ECO:0000256" key="5">
    <source>
        <dbReference type="ARBA" id="ARBA00022722"/>
    </source>
</evidence>
<keyword evidence="14" id="KW-1185">Reference proteome</keyword>
<dbReference type="SUPFAM" id="SSF54001">
    <property type="entry name" value="Cysteine proteinases"/>
    <property type="match status" value="1"/>
</dbReference>
<dbReference type="Pfam" id="PF00929">
    <property type="entry name" value="RNase_T"/>
    <property type="match status" value="1"/>
</dbReference>
<dbReference type="InterPro" id="IPR036397">
    <property type="entry name" value="RNaseH_sf"/>
</dbReference>
<evidence type="ECO:0000313" key="14">
    <source>
        <dbReference type="Proteomes" id="UP000323386"/>
    </source>
</evidence>
<comment type="cofactor">
    <cofactor evidence="9">
        <name>a divalent metal cation</name>
        <dbReference type="ChEBI" id="CHEBI:60240"/>
    </cofactor>
    <text evidence="9">Binds 2 metal cations per subunit in the catalytic exonuclease domain.</text>
</comment>
<dbReference type="Gene3D" id="3.90.70.10">
    <property type="entry name" value="Cysteine proteinases"/>
    <property type="match status" value="1"/>
</dbReference>
<feature type="region of interest" description="Disordered" evidence="11">
    <location>
        <begin position="693"/>
        <end position="774"/>
    </location>
</feature>
<dbReference type="Pfam" id="PF13423">
    <property type="entry name" value="UCH_1"/>
    <property type="match status" value="1"/>
</dbReference>
<keyword evidence="2 9" id="KW-0963">Cytoplasm</keyword>
<dbReference type="InterPro" id="IPR011047">
    <property type="entry name" value="Quinoprotein_ADH-like_sf"/>
</dbReference>
<feature type="region of interest" description="Disordered" evidence="11">
    <location>
        <begin position="1036"/>
        <end position="1091"/>
    </location>
</feature>
<dbReference type="Proteomes" id="UP000323386">
    <property type="component" value="Unassembled WGS sequence"/>
</dbReference>
<dbReference type="GO" id="GO:0004535">
    <property type="term" value="F:poly(A)-specific ribonuclease activity"/>
    <property type="evidence" value="ECO:0007669"/>
    <property type="project" value="UniProtKB-UniRule"/>
</dbReference>
<feature type="compositionally biased region" description="Low complexity" evidence="11">
    <location>
        <begin position="723"/>
        <end position="732"/>
    </location>
</feature>
<accession>A0A5C3EVM9</accession>
<evidence type="ECO:0000256" key="4">
    <source>
        <dbReference type="ARBA" id="ARBA00022664"/>
    </source>
</evidence>
<dbReference type="CDD" id="cd06143">
    <property type="entry name" value="PAN2_exo"/>
    <property type="match status" value="1"/>
</dbReference>
<evidence type="ECO:0000256" key="8">
    <source>
        <dbReference type="ARBA" id="ARBA00022839"/>
    </source>
</evidence>
<feature type="binding site" evidence="9">
    <location>
        <position position="1191"/>
    </location>
    <ligand>
        <name>a divalent metal cation</name>
        <dbReference type="ChEBI" id="CHEBI:60240"/>
        <note>catalytic</note>
    </ligand>
</feature>
<feature type="binding site" evidence="9">
    <location>
        <position position="1189"/>
    </location>
    <ligand>
        <name>a divalent metal cation</name>
        <dbReference type="ChEBI" id="CHEBI:60240"/>
        <note>catalytic</note>
    </ligand>
</feature>
<dbReference type="SUPFAM" id="SSF50998">
    <property type="entry name" value="Quinoprotein alcohol dehydrogenase-like"/>
    <property type="match status" value="1"/>
</dbReference>
<dbReference type="InterPro" id="IPR030843">
    <property type="entry name" value="PAN2"/>
</dbReference>
<feature type="repeat" description="WD" evidence="10">
    <location>
        <begin position="295"/>
        <end position="336"/>
    </location>
</feature>
<evidence type="ECO:0000256" key="10">
    <source>
        <dbReference type="PROSITE-ProRule" id="PRU00221"/>
    </source>
</evidence>
<name>A0A5C3EVM9_9BASI</name>